<evidence type="ECO:0000313" key="2">
    <source>
        <dbReference type="Proteomes" id="UP000005239"/>
    </source>
</evidence>
<reference evidence="1" key="2">
    <citation type="submission" date="2022-06" db="UniProtKB">
        <authorList>
            <consortium name="EnsemblMetazoa"/>
        </authorList>
    </citation>
    <scope>IDENTIFICATION</scope>
    <source>
        <strain evidence="1">PS312</strain>
    </source>
</reference>
<gene>
    <name evidence="1" type="primary">WBGene00279629</name>
</gene>
<dbReference type="AlphaFoldDB" id="A0A2A6CML8"/>
<name>A0A2A6CML8_PRIPA</name>
<reference evidence="2" key="1">
    <citation type="journal article" date="2008" name="Nat. Genet.">
        <title>The Pristionchus pacificus genome provides a unique perspective on nematode lifestyle and parasitism.</title>
        <authorList>
            <person name="Dieterich C."/>
            <person name="Clifton S.W."/>
            <person name="Schuster L.N."/>
            <person name="Chinwalla A."/>
            <person name="Delehaunty K."/>
            <person name="Dinkelacker I."/>
            <person name="Fulton L."/>
            <person name="Fulton R."/>
            <person name="Godfrey J."/>
            <person name="Minx P."/>
            <person name="Mitreva M."/>
            <person name="Roeseler W."/>
            <person name="Tian H."/>
            <person name="Witte H."/>
            <person name="Yang S.P."/>
            <person name="Wilson R.K."/>
            <person name="Sommer R.J."/>
        </authorList>
    </citation>
    <scope>NUCLEOTIDE SEQUENCE [LARGE SCALE GENOMIC DNA]</scope>
    <source>
        <strain evidence="2">PS312</strain>
    </source>
</reference>
<dbReference type="EnsemblMetazoa" id="PPA41260.1">
    <property type="protein sequence ID" value="PPA41260.1"/>
    <property type="gene ID" value="WBGene00279629"/>
</dbReference>
<keyword evidence="2" id="KW-1185">Reference proteome</keyword>
<accession>A0A8R1Z0Z1</accession>
<proteinExistence type="predicted"/>
<accession>A0A2A6CML8</accession>
<dbReference type="Proteomes" id="UP000005239">
    <property type="component" value="Unassembled WGS sequence"/>
</dbReference>
<organism evidence="1 2">
    <name type="scientific">Pristionchus pacificus</name>
    <name type="common">Parasitic nematode worm</name>
    <dbReference type="NCBI Taxonomy" id="54126"/>
    <lineage>
        <taxon>Eukaryota</taxon>
        <taxon>Metazoa</taxon>
        <taxon>Ecdysozoa</taxon>
        <taxon>Nematoda</taxon>
        <taxon>Chromadorea</taxon>
        <taxon>Rhabditida</taxon>
        <taxon>Rhabditina</taxon>
        <taxon>Diplogasteromorpha</taxon>
        <taxon>Diplogasteroidea</taxon>
        <taxon>Neodiplogasteridae</taxon>
        <taxon>Pristionchus</taxon>
    </lineage>
</organism>
<evidence type="ECO:0000313" key="1">
    <source>
        <dbReference type="EnsemblMetazoa" id="PPA41260.1"/>
    </source>
</evidence>
<protein>
    <submittedName>
        <fullName evidence="1">Uncharacterized protein</fullName>
    </submittedName>
</protein>
<sequence>MDDWITWTCYGMALVVGNCSQFSDHMVRVVDKFPRSLQCFLLATVILVRQAIVRYGPGCRYKEQSTDMRMEFGHVGDLIPGVPGARTSKA</sequence>